<feature type="transmembrane region" description="Helical" evidence="1">
    <location>
        <begin position="140"/>
        <end position="168"/>
    </location>
</feature>
<evidence type="ECO:0000256" key="1">
    <source>
        <dbReference type="SAM" id="Phobius"/>
    </source>
</evidence>
<evidence type="ECO:0008006" key="4">
    <source>
        <dbReference type="Google" id="ProtNLM"/>
    </source>
</evidence>
<protein>
    <recommendedName>
        <fullName evidence="4">Sap-like sulfolipid-1-addressing protein</fullName>
    </recommendedName>
</protein>
<feature type="transmembrane region" description="Helical" evidence="1">
    <location>
        <begin position="70"/>
        <end position="89"/>
    </location>
</feature>
<feature type="transmembrane region" description="Helical" evidence="1">
    <location>
        <begin position="189"/>
        <end position="208"/>
    </location>
</feature>
<feature type="transmembrane region" description="Helical" evidence="1">
    <location>
        <begin position="6"/>
        <end position="28"/>
    </location>
</feature>
<dbReference type="RefSeq" id="WP_344657917.1">
    <property type="nucleotide sequence ID" value="NZ_BAAAQM010000017.1"/>
</dbReference>
<name>A0ABN2RLT4_9ACTN</name>
<feature type="transmembrane region" description="Helical" evidence="1">
    <location>
        <begin position="109"/>
        <end position="128"/>
    </location>
</feature>
<dbReference type="Proteomes" id="UP001499854">
    <property type="component" value="Unassembled WGS sequence"/>
</dbReference>
<sequence>MLWEAIPSALAAAFAPSTLLTVAGLLGLARPLRNATVFLITAAAVTLTVGFVVVGVLAGTGIDDSSKHPTVPPTIDLVIGLVILAFGAYVARRPPHAPKKKPEQREMRLLVVVGLGLLLGSPSPMYLASLHALAKGNPSGVAMVFSVILLAAIVLSMAELPILYYVFAPERAAAALKSANEWLARNGRVIGLSAAGVVGTYFVVSGIVELV</sequence>
<dbReference type="Pfam" id="PF11139">
    <property type="entry name" value="SfLAP"/>
    <property type="match status" value="1"/>
</dbReference>
<keyword evidence="1" id="KW-1133">Transmembrane helix</keyword>
<comment type="caution">
    <text evidence="2">The sequence shown here is derived from an EMBL/GenBank/DDBJ whole genome shotgun (WGS) entry which is preliminary data.</text>
</comment>
<accession>A0ABN2RLT4</accession>
<keyword evidence="3" id="KW-1185">Reference proteome</keyword>
<evidence type="ECO:0000313" key="3">
    <source>
        <dbReference type="Proteomes" id="UP001499854"/>
    </source>
</evidence>
<keyword evidence="1" id="KW-0812">Transmembrane</keyword>
<gene>
    <name evidence="2" type="ORF">GCM10009838_33100</name>
</gene>
<dbReference type="InterPro" id="IPR021315">
    <property type="entry name" value="Gap/Sap"/>
</dbReference>
<keyword evidence="1" id="KW-0472">Membrane</keyword>
<organism evidence="2 3">
    <name type="scientific">Catenulispora subtropica</name>
    <dbReference type="NCBI Taxonomy" id="450798"/>
    <lineage>
        <taxon>Bacteria</taxon>
        <taxon>Bacillati</taxon>
        <taxon>Actinomycetota</taxon>
        <taxon>Actinomycetes</taxon>
        <taxon>Catenulisporales</taxon>
        <taxon>Catenulisporaceae</taxon>
        <taxon>Catenulispora</taxon>
    </lineage>
</organism>
<evidence type="ECO:0000313" key="2">
    <source>
        <dbReference type="EMBL" id="GAA1971217.1"/>
    </source>
</evidence>
<reference evidence="2 3" key="1">
    <citation type="journal article" date="2019" name="Int. J. Syst. Evol. Microbiol.">
        <title>The Global Catalogue of Microorganisms (GCM) 10K type strain sequencing project: providing services to taxonomists for standard genome sequencing and annotation.</title>
        <authorList>
            <consortium name="The Broad Institute Genomics Platform"/>
            <consortium name="The Broad Institute Genome Sequencing Center for Infectious Disease"/>
            <person name="Wu L."/>
            <person name="Ma J."/>
        </authorList>
    </citation>
    <scope>NUCLEOTIDE SEQUENCE [LARGE SCALE GENOMIC DNA]</scope>
    <source>
        <strain evidence="2 3">JCM 16013</strain>
    </source>
</reference>
<dbReference type="EMBL" id="BAAAQM010000017">
    <property type="protein sequence ID" value="GAA1971217.1"/>
    <property type="molecule type" value="Genomic_DNA"/>
</dbReference>
<proteinExistence type="predicted"/>
<feature type="transmembrane region" description="Helical" evidence="1">
    <location>
        <begin position="35"/>
        <end position="58"/>
    </location>
</feature>